<protein>
    <submittedName>
        <fullName evidence="4">Putative mucin with chitin-binding protein</fullName>
    </submittedName>
</protein>
<dbReference type="SMART" id="SM00494">
    <property type="entry name" value="ChtBD2"/>
    <property type="match status" value="2"/>
</dbReference>
<feature type="chain" id="PRO_5004365416" evidence="2">
    <location>
        <begin position="25"/>
        <end position="229"/>
    </location>
</feature>
<dbReference type="GO" id="GO:0008061">
    <property type="term" value="F:chitin binding"/>
    <property type="evidence" value="ECO:0007669"/>
    <property type="project" value="InterPro"/>
</dbReference>
<dbReference type="VEuPathDB" id="VectorBase:RPRC013481"/>
<dbReference type="RefSeq" id="XP_073971459.1">
    <property type="nucleotide sequence ID" value="XM_074115358.1"/>
</dbReference>
<proteinExistence type="evidence at transcript level"/>
<dbReference type="InterPro" id="IPR002557">
    <property type="entry name" value="Chitin-bd_dom"/>
</dbReference>
<keyword evidence="2" id="KW-0732">Signal</keyword>
<dbReference type="PROSITE" id="PS50940">
    <property type="entry name" value="CHIT_BIND_II"/>
    <property type="match status" value="1"/>
</dbReference>
<feature type="signal peptide" evidence="2">
    <location>
        <begin position="1"/>
        <end position="24"/>
    </location>
</feature>
<accession>R4G5N7</accession>
<name>R4G5N7_RHOPR</name>
<dbReference type="RefSeq" id="XP_073971460.1">
    <property type="nucleotide sequence ID" value="XM_074115359.1"/>
</dbReference>
<reference evidence="4" key="1">
    <citation type="submission" date="2013-04" db="EMBL/GenBank/DDBJ databases">
        <title>An insight into the transcriptome of the digestive tract of the blood sucking bug, Rhodnius prolixus.</title>
        <authorList>
            <person name="Ribeiro J.M.C."/>
            <person name="Genta F.A."/>
            <person name="Sorgine M.H.F."/>
            <person name="Paiva-Silva G.O."/>
            <person name="Majerowicz D."/>
            <person name="Medeiros M."/>
            <person name="Koerich L."/>
            <person name="Terra W.R."/>
            <person name="Ferreira C."/>
            <person name="Pimentel A.C."/>
            <person name="Bisch P.M."/>
            <person name="Diniz M.M.P."/>
            <person name="Nascimento R."/>
            <person name="Salmon D."/>
            <person name="Silber A.M."/>
            <person name="Alves M."/>
            <person name="Oliveira M.F."/>
            <person name="Gondim K.C."/>
            <person name="Silva Neto M.A.C."/>
            <person name="Atella G.C."/>
            <person name="Araujo H."/>
            <person name="Dias F.S."/>
            <person name="Polycarpo C.R."/>
            <person name="Fampa P."/>
            <person name="Melo A.C."/>
            <person name="Tanaka A.S."/>
            <person name="Balczun C."/>
            <person name="Oliveira J.H.M."/>
            <person name="Goncalves R."/>
            <person name="Lazoski C."/>
            <person name="Pereira M.A."/>
            <person name="Rivera-Pomar R."/>
            <person name="Diambra L."/>
            <person name="Schaub G.A."/>
            <person name="Garcia E.S."/>
            <person name="Azambuja P."/>
            <person name="Braz G.R.C."/>
            <person name="Oliveira P.L."/>
        </authorList>
    </citation>
    <scope>NUCLEOTIDE SEQUENCE</scope>
</reference>
<dbReference type="GO" id="GO:0005576">
    <property type="term" value="C:extracellular region"/>
    <property type="evidence" value="ECO:0007669"/>
    <property type="project" value="InterPro"/>
</dbReference>
<organism evidence="4">
    <name type="scientific">Rhodnius prolixus</name>
    <name type="common">Triatomid bug</name>
    <dbReference type="NCBI Taxonomy" id="13249"/>
    <lineage>
        <taxon>Eukaryota</taxon>
        <taxon>Metazoa</taxon>
        <taxon>Ecdysozoa</taxon>
        <taxon>Arthropoda</taxon>
        <taxon>Hexapoda</taxon>
        <taxon>Insecta</taxon>
        <taxon>Pterygota</taxon>
        <taxon>Neoptera</taxon>
        <taxon>Paraneoptera</taxon>
        <taxon>Hemiptera</taxon>
        <taxon>Heteroptera</taxon>
        <taxon>Panheteroptera</taxon>
        <taxon>Cimicomorpha</taxon>
        <taxon>Reduviidae</taxon>
        <taxon>Triatominae</taxon>
        <taxon>Rhodnius</taxon>
    </lineage>
</organism>
<evidence type="ECO:0000313" key="4">
    <source>
        <dbReference type="EMBL" id="JAA77140.1"/>
    </source>
</evidence>
<evidence type="ECO:0000256" key="2">
    <source>
        <dbReference type="SAM" id="SignalP"/>
    </source>
</evidence>
<dbReference type="EMBL" id="GAHY01000370">
    <property type="protein sequence ID" value="JAA77140.1"/>
    <property type="molecule type" value="mRNA"/>
</dbReference>
<sequence>MTMAYKQLFVSVLIFAAQYHAALGEDAPGPAPAPGPGPDPQPDPQPDPADDVPKVKCVTAGYVCSDCNNQAVCVGLGDGSFVQVENKCAKGSHCVEDQCVEGAKCNYRAFECTAEGFFPDPFDCTKYHVCMFDPAKSKFNGLEFNCGDGRGSYDATTGSCGFPLNSTACTEGPVPRCVTSLQIGVLKSDPSIYYICTEDEKTTGPQLYKCGGGKIFDTKKVSCVPTKKK</sequence>
<dbReference type="HOGENOM" id="CLU_1211114_0_0_1"/>
<feature type="region of interest" description="Disordered" evidence="1">
    <location>
        <begin position="26"/>
        <end position="50"/>
    </location>
</feature>
<dbReference type="Gene3D" id="2.170.140.10">
    <property type="entry name" value="Chitin binding domain"/>
    <property type="match status" value="1"/>
</dbReference>
<feature type="compositionally biased region" description="Pro residues" evidence="1">
    <location>
        <begin position="29"/>
        <end position="47"/>
    </location>
</feature>
<dbReference type="InterPro" id="IPR036508">
    <property type="entry name" value="Chitin-bd_dom_sf"/>
</dbReference>
<evidence type="ECO:0000256" key="1">
    <source>
        <dbReference type="SAM" id="MobiDB-lite"/>
    </source>
</evidence>
<dbReference type="SUPFAM" id="SSF57625">
    <property type="entry name" value="Invertebrate chitin-binding proteins"/>
    <property type="match status" value="1"/>
</dbReference>
<feature type="domain" description="Chitin-binding type-2" evidence="3">
    <location>
        <begin position="109"/>
        <end position="171"/>
    </location>
</feature>
<dbReference type="Pfam" id="PF01607">
    <property type="entry name" value="CBM_14"/>
    <property type="match status" value="1"/>
</dbReference>
<dbReference type="RefSeq" id="XP_073971462.1">
    <property type="nucleotide sequence ID" value="XM_074115361.1"/>
</dbReference>
<dbReference type="GeneID" id="141447621"/>
<dbReference type="AlphaFoldDB" id="R4G5N7"/>
<evidence type="ECO:0000259" key="3">
    <source>
        <dbReference type="PROSITE" id="PS50940"/>
    </source>
</evidence>